<comment type="subcellular location">
    <subcellularLocation>
        <location evidence="1">Nucleus</location>
    </subcellularLocation>
</comment>
<dbReference type="GO" id="GO:0003677">
    <property type="term" value="F:DNA binding"/>
    <property type="evidence" value="ECO:0007669"/>
    <property type="project" value="UniProtKB-KW"/>
</dbReference>
<dbReference type="OrthoDB" id="1885111at2759"/>
<feature type="domain" description="BHLH" evidence="6">
    <location>
        <begin position="73"/>
        <end position="122"/>
    </location>
</feature>
<proteinExistence type="predicted"/>
<evidence type="ECO:0000313" key="7">
    <source>
        <dbReference type="EMBL" id="RDX57644.1"/>
    </source>
</evidence>
<dbReference type="PANTHER" id="PTHR46665">
    <property type="entry name" value="TRANSCRIPTION FACTOR BHLH041-RELATED-RELATED"/>
    <property type="match status" value="1"/>
</dbReference>
<comment type="caution">
    <text evidence="7">The sequence shown here is derived from an EMBL/GenBank/DDBJ whole genome shotgun (WGS) entry which is preliminary data.</text>
</comment>
<dbReference type="AlphaFoldDB" id="A0A371DYQ7"/>
<keyword evidence="8" id="KW-1185">Reference proteome</keyword>
<organism evidence="7 8">
    <name type="scientific">Mucuna pruriens</name>
    <name type="common">Velvet bean</name>
    <name type="synonym">Dolichos pruriens</name>
    <dbReference type="NCBI Taxonomy" id="157652"/>
    <lineage>
        <taxon>Eukaryota</taxon>
        <taxon>Viridiplantae</taxon>
        <taxon>Streptophyta</taxon>
        <taxon>Embryophyta</taxon>
        <taxon>Tracheophyta</taxon>
        <taxon>Spermatophyta</taxon>
        <taxon>Magnoliopsida</taxon>
        <taxon>eudicotyledons</taxon>
        <taxon>Gunneridae</taxon>
        <taxon>Pentapetalae</taxon>
        <taxon>rosids</taxon>
        <taxon>fabids</taxon>
        <taxon>Fabales</taxon>
        <taxon>Fabaceae</taxon>
        <taxon>Papilionoideae</taxon>
        <taxon>50 kb inversion clade</taxon>
        <taxon>NPAAA clade</taxon>
        <taxon>indigoferoid/millettioid clade</taxon>
        <taxon>Phaseoleae</taxon>
        <taxon>Mucuna</taxon>
    </lineage>
</organism>
<dbReference type="Proteomes" id="UP000257109">
    <property type="component" value="Unassembled WGS sequence"/>
</dbReference>
<evidence type="ECO:0000259" key="6">
    <source>
        <dbReference type="PROSITE" id="PS50888"/>
    </source>
</evidence>
<name>A0A371DYQ7_MUCPR</name>
<dbReference type="InterPro" id="IPR045239">
    <property type="entry name" value="bHLH95_bHLH"/>
</dbReference>
<dbReference type="PANTHER" id="PTHR46665:SF6">
    <property type="entry name" value="TRANSCRIPTION FACTOR BHLH92"/>
    <property type="match status" value="1"/>
</dbReference>
<feature type="non-terminal residue" evidence="7">
    <location>
        <position position="1"/>
    </location>
</feature>
<dbReference type="Pfam" id="PF00010">
    <property type="entry name" value="HLH"/>
    <property type="match status" value="1"/>
</dbReference>
<evidence type="ECO:0000256" key="5">
    <source>
        <dbReference type="ARBA" id="ARBA00023242"/>
    </source>
</evidence>
<evidence type="ECO:0000256" key="4">
    <source>
        <dbReference type="ARBA" id="ARBA00023163"/>
    </source>
</evidence>
<keyword evidence="3" id="KW-0238">DNA-binding</keyword>
<dbReference type="InterPro" id="IPR036638">
    <property type="entry name" value="HLH_DNA-bd_sf"/>
</dbReference>
<keyword evidence="4" id="KW-0804">Transcription</keyword>
<sequence length="211" mass="24872">MDGFFPEKLLGEIFWDEPVLATDRSAFVQYRNLPRRINSLEGSNSTSMNKRMLAFLRKSWHVERNNVEESERDRNFRHMINERMRRHRHRQCCLALHSMLPHGTKMDNNSVIQTAAKEIVQLQGFREELRRKNCVIEANVERYQGGGSKVQYLRVPYPKCGIDSMVETLKYLKHQGLDTRSIKSTFSPQELFAQLEIQTHEVYHMFLSKAI</sequence>
<accession>A0A371DYQ7</accession>
<dbReference type="InterPro" id="IPR011598">
    <property type="entry name" value="bHLH_dom"/>
</dbReference>
<dbReference type="GO" id="GO:0005634">
    <property type="term" value="C:nucleus"/>
    <property type="evidence" value="ECO:0007669"/>
    <property type="project" value="UniProtKB-SubCell"/>
</dbReference>
<evidence type="ECO:0000256" key="2">
    <source>
        <dbReference type="ARBA" id="ARBA00023015"/>
    </source>
</evidence>
<dbReference type="EMBL" id="QJKJ01018396">
    <property type="protein sequence ID" value="RDX57644.1"/>
    <property type="molecule type" value="Genomic_DNA"/>
</dbReference>
<keyword evidence="2" id="KW-0805">Transcription regulation</keyword>
<protein>
    <submittedName>
        <fullName evidence="7">Transcription factor bHLH92</fullName>
    </submittedName>
</protein>
<evidence type="ECO:0000313" key="8">
    <source>
        <dbReference type="Proteomes" id="UP000257109"/>
    </source>
</evidence>
<dbReference type="GO" id="GO:0046983">
    <property type="term" value="F:protein dimerization activity"/>
    <property type="evidence" value="ECO:0007669"/>
    <property type="project" value="InterPro"/>
</dbReference>
<dbReference type="CDD" id="cd11393">
    <property type="entry name" value="bHLH_AtbHLH_like"/>
    <property type="match status" value="1"/>
</dbReference>
<keyword evidence="5" id="KW-0539">Nucleus</keyword>
<evidence type="ECO:0000256" key="1">
    <source>
        <dbReference type="ARBA" id="ARBA00004123"/>
    </source>
</evidence>
<dbReference type="InterPro" id="IPR044658">
    <property type="entry name" value="bHLH92/bHLH041-like"/>
</dbReference>
<dbReference type="SUPFAM" id="SSF47459">
    <property type="entry name" value="HLH, helix-loop-helix DNA-binding domain"/>
    <property type="match status" value="1"/>
</dbReference>
<evidence type="ECO:0000256" key="3">
    <source>
        <dbReference type="ARBA" id="ARBA00023125"/>
    </source>
</evidence>
<dbReference type="Gene3D" id="4.10.280.10">
    <property type="entry name" value="Helix-loop-helix DNA-binding domain"/>
    <property type="match status" value="1"/>
</dbReference>
<dbReference type="PROSITE" id="PS50888">
    <property type="entry name" value="BHLH"/>
    <property type="match status" value="1"/>
</dbReference>
<dbReference type="STRING" id="157652.A0A371DYQ7"/>
<reference evidence="7" key="1">
    <citation type="submission" date="2018-05" db="EMBL/GenBank/DDBJ databases">
        <title>Draft genome of Mucuna pruriens seed.</title>
        <authorList>
            <person name="Nnadi N.E."/>
            <person name="Vos R."/>
            <person name="Hasami M.H."/>
            <person name="Devisetty U.K."/>
            <person name="Aguiy J.C."/>
        </authorList>
    </citation>
    <scope>NUCLEOTIDE SEQUENCE [LARGE SCALE GENOMIC DNA]</scope>
    <source>
        <strain evidence="7">JCA_2017</strain>
    </source>
</reference>
<gene>
    <name evidence="7" type="primary">BHLH92</name>
    <name evidence="7" type="ORF">CR513_63096</name>
</gene>